<dbReference type="RefSeq" id="WP_329405182.1">
    <property type="nucleotide sequence ID" value="NZ_CP109441.1"/>
</dbReference>
<dbReference type="SUPFAM" id="SSF53335">
    <property type="entry name" value="S-adenosyl-L-methionine-dependent methyltransferases"/>
    <property type="match status" value="1"/>
</dbReference>
<dbReference type="InterPro" id="IPR013216">
    <property type="entry name" value="Methyltransf_11"/>
</dbReference>
<dbReference type="EMBL" id="CP109441">
    <property type="protein sequence ID" value="WUV42486.1"/>
    <property type="molecule type" value="Genomic_DNA"/>
</dbReference>
<dbReference type="Pfam" id="PF08241">
    <property type="entry name" value="Methyltransf_11"/>
    <property type="match status" value="1"/>
</dbReference>
<evidence type="ECO:0000259" key="1">
    <source>
        <dbReference type="Pfam" id="PF08241"/>
    </source>
</evidence>
<feature type="domain" description="Methyltransferase type 11" evidence="1">
    <location>
        <begin position="111"/>
        <end position="158"/>
    </location>
</feature>
<evidence type="ECO:0000313" key="2">
    <source>
        <dbReference type="EMBL" id="WUV42486.1"/>
    </source>
</evidence>
<organism evidence="2 3">
    <name type="scientific">Nocardia vinacea</name>
    <dbReference type="NCBI Taxonomy" id="96468"/>
    <lineage>
        <taxon>Bacteria</taxon>
        <taxon>Bacillati</taxon>
        <taxon>Actinomycetota</taxon>
        <taxon>Actinomycetes</taxon>
        <taxon>Mycobacteriales</taxon>
        <taxon>Nocardiaceae</taxon>
        <taxon>Nocardia</taxon>
    </lineage>
</organism>
<evidence type="ECO:0000313" key="3">
    <source>
        <dbReference type="Proteomes" id="UP001432062"/>
    </source>
</evidence>
<gene>
    <name evidence="2" type="ORF">OG563_24825</name>
</gene>
<dbReference type="Proteomes" id="UP001432062">
    <property type="component" value="Chromosome"/>
</dbReference>
<dbReference type="GO" id="GO:0008168">
    <property type="term" value="F:methyltransferase activity"/>
    <property type="evidence" value="ECO:0007669"/>
    <property type="project" value="UniProtKB-KW"/>
</dbReference>
<name>A0ABZ1YKI1_9NOCA</name>
<dbReference type="Gene3D" id="3.40.50.150">
    <property type="entry name" value="Vaccinia Virus protein VP39"/>
    <property type="match status" value="1"/>
</dbReference>
<accession>A0ABZ1YKI1</accession>
<dbReference type="GO" id="GO:0032259">
    <property type="term" value="P:methylation"/>
    <property type="evidence" value="ECO:0007669"/>
    <property type="project" value="UniProtKB-KW"/>
</dbReference>
<sequence>MTHQPDIDTLGEFLISARSLAEYRAIFALTETDLSGRILDCPGGAASFTAEVSELGATVIAADPIYALPAEHLRTLAVSETDRGNIWATAHLDRYRWDFYGDPQQHRAIRLAAAARFGADLTAHRDRYVAALLPSLPFPDSSFDLVLSSHLLFTYADRLDPDFHLASLLELSRVSGGETRLYPLVDHTGARQDDLVAHLRKELHDKGIRSSLRETVYEFHHGATTVLILHSNRDET</sequence>
<reference evidence="2" key="1">
    <citation type="submission" date="2022-10" db="EMBL/GenBank/DDBJ databases">
        <title>The complete genomes of actinobacterial strains from the NBC collection.</title>
        <authorList>
            <person name="Joergensen T.S."/>
            <person name="Alvarez Arevalo M."/>
            <person name="Sterndorff E.B."/>
            <person name="Faurdal D."/>
            <person name="Vuksanovic O."/>
            <person name="Mourched A.-S."/>
            <person name="Charusanti P."/>
            <person name="Shaw S."/>
            <person name="Blin K."/>
            <person name="Weber T."/>
        </authorList>
    </citation>
    <scope>NUCLEOTIDE SEQUENCE</scope>
    <source>
        <strain evidence="2">NBC_01482</strain>
    </source>
</reference>
<keyword evidence="3" id="KW-1185">Reference proteome</keyword>
<keyword evidence="2" id="KW-0808">Transferase</keyword>
<proteinExistence type="predicted"/>
<dbReference type="InterPro" id="IPR029063">
    <property type="entry name" value="SAM-dependent_MTases_sf"/>
</dbReference>
<protein>
    <submittedName>
        <fullName evidence="2">Class I SAM-dependent methyltransferase</fullName>
    </submittedName>
</protein>
<keyword evidence="2" id="KW-0489">Methyltransferase</keyword>